<gene>
    <name evidence="8" type="ORF">EGH23_17785</name>
</gene>
<feature type="transmembrane region" description="Helical" evidence="6">
    <location>
        <begin position="396"/>
        <end position="417"/>
    </location>
</feature>
<dbReference type="PROSITE" id="PS00077">
    <property type="entry name" value="COX1_CUB"/>
    <property type="match status" value="1"/>
</dbReference>
<organism evidence="8 9">
    <name type="scientific">Haloarcula nitratireducens</name>
    <dbReference type="NCBI Taxonomy" id="2487749"/>
    <lineage>
        <taxon>Archaea</taxon>
        <taxon>Methanobacteriati</taxon>
        <taxon>Methanobacteriota</taxon>
        <taxon>Stenosarchaea group</taxon>
        <taxon>Halobacteria</taxon>
        <taxon>Halobacteriales</taxon>
        <taxon>Haloarculaceae</taxon>
        <taxon>Haloarcula</taxon>
    </lineage>
</organism>
<dbReference type="Pfam" id="PF00115">
    <property type="entry name" value="COX1"/>
    <property type="match status" value="1"/>
</dbReference>
<dbReference type="Gene3D" id="1.20.210.10">
    <property type="entry name" value="Cytochrome c oxidase-like, subunit I domain"/>
    <property type="match status" value="1"/>
</dbReference>
<dbReference type="InterPro" id="IPR023615">
    <property type="entry name" value="Cyt_c_Oxase_su1_BS"/>
</dbReference>
<dbReference type="GO" id="GO:0009060">
    <property type="term" value="P:aerobic respiration"/>
    <property type="evidence" value="ECO:0007669"/>
    <property type="project" value="InterPro"/>
</dbReference>
<dbReference type="InterPro" id="IPR023616">
    <property type="entry name" value="Cyt_c_oxase-like_su1_dom"/>
</dbReference>
<accession>A0AAW4PFS7</accession>
<evidence type="ECO:0000256" key="5">
    <source>
        <dbReference type="RuleBase" id="RU000370"/>
    </source>
</evidence>
<dbReference type="Proteomes" id="UP001430455">
    <property type="component" value="Unassembled WGS sequence"/>
</dbReference>
<dbReference type="InterPro" id="IPR036927">
    <property type="entry name" value="Cyt_c_oxase-like_su1_sf"/>
</dbReference>
<dbReference type="GO" id="GO:0015990">
    <property type="term" value="P:electron transport coupled proton transport"/>
    <property type="evidence" value="ECO:0007669"/>
    <property type="project" value="TreeGrafter"/>
</dbReference>
<dbReference type="PROSITE" id="PS50855">
    <property type="entry name" value="COX1"/>
    <property type="match status" value="1"/>
</dbReference>
<evidence type="ECO:0000259" key="7">
    <source>
        <dbReference type="PROSITE" id="PS50855"/>
    </source>
</evidence>
<feature type="transmembrane region" description="Helical" evidence="6">
    <location>
        <begin position="287"/>
        <end position="306"/>
    </location>
</feature>
<keyword evidence="5" id="KW-0249">Electron transport</keyword>
<evidence type="ECO:0000256" key="6">
    <source>
        <dbReference type="SAM" id="Phobius"/>
    </source>
</evidence>
<evidence type="ECO:0000256" key="1">
    <source>
        <dbReference type="ARBA" id="ARBA00004141"/>
    </source>
</evidence>
<evidence type="ECO:0000256" key="2">
    <source>
        <dbReference type="ARBA" id="ARBA00022692"/>
    </source>
</evidence>
<keyword evidence="4 6" id="KW-0472">Membrane</keyword>
<keyword evidence="5" id="KW-0479">Metal-binding</keyword>
<feature type="transmembrane region" description="Helical" evidence="6">
    <location>
        <begin position="470"/>
        <end position="491"/>
    </location>
</feature>
<evidence type="ECO:0000313" key="9">
    <source>
        <dbReference type="Proteomes" id="UP001430455"/>
    </source>
</evidence>
<keyword evidence="5" id="KW-0349">Heme</keyword>
<proteinExistence type="inferred from homology"/>
<feature type="transmembrane region" description="Helical" evidence="6">
    <location>
        <begin position="35"/>
        <end position="53"/>
    </location>
</feature>
<dbReference type="GO" id="GO:0004129">
    <property type="term" value="F:cytochrome-c oxidase activity"/>
    <property type="evidence" value="ECO:0007669"/>
    <property type="project" value="InterPro"/>
</dbReference>
<dbReference type="InterPro" id="IPR000883">
    <property type="entry name" value="Cyt_C_Oxase_1"/>
</dbReference>
<sequence length="534" mass="59619">MVADGGQVEETIREHPTGFTRWLTTVNHRDIGKLYGVYSAVTFAWAGVAVVLMRTELITPDATMISMDLYNALLTTHGLTMLLLFGTPMSFAFANYFIPLLVGADEMAFPRVNAIAFWLLPPATILVWGGFFLLPFDVAVGPAKTGWTMYTPLSRQLVNPGVSLTLLGLHLSGISSTMGAINIITTIVTERSEGVSWANLDILSWTLLTMSGLILFAFPLLGSAIIMLLLDRVVGTTFYAVEGGGTLLWQHLFWFFGHPEVYILILPAMGLTSFILPRFAGRPIFGFQGLVYSTLAIGVLSFGVWAHHMFTTGIDPRLRMGFMAVSLAIAVPSAVKTFNWIGTLYNANIRLTTPMLFCLGFVSNFIVGGITGVFLASIPFDYLAQGTYWVVGHFHYLFMGGLVFTFFAGFYYWFPLLTGRWYNRRLAQAHFWLSLVGVNITFFAMQLLGFQGMPRRYVTYFPKFALLHQVTTAGTYIIGAAIVIWLANMLYSWQYGDRIESGDPWELEADGLLTREWSWFRDRWEERGTNGGSD</sequence>
<dbReference type="PANTHER" id="PTHR10422:SF18">
    <property type="entry name" value="CYTOCHROME C OXIDASE SUBUNIT 1"/>
    <property type="match status" value="1"/>
</dbReference>
<dbReference type="PRINTS" id="PR01165">
    <property type="entry name" value="CYCOXIDASEI"/>
</dbReference>
<dbReference type="EMBL" id="RKLT01000010">
    <property type="protein sequence ID" value="MBX0296731.1"/>
    <property type="molecule type" value="Genomic_DNA"/>
</dbReference>
<keyword evidence="2 5" id="KW-0812">Transmembrane</keyword>
<keyword evidence="5" id="KW-0408">Iron</keyword>
<name>A0AAW4PFS7_9EURY</name>
<keyword evidence="3 6" id="KW-1133">Transmembrane helix</keyword>
<reference evidence="8 9" key="1">
    <citation type="submission" date="2021-06" db="EMBL/GenBank/DDBJ databases">
        <title>Halomicroarcula sp. a new haloarchaeum isolated from saline soil.</title>
        <authorList>
            <person name="Duran-Viseras A."/>
            <person name="Sanchez-Porro C."/>
            <person name="Ventosa A."/>
        </authorList>
    </citation>
    <scope>NUCLEOTIDE SEQUENCE [LARGE SCALE GENOMIC DNA]</scope>
    <source>
        <strain evidence="8 9">F27</strain>
    </source>
</reference>
<keyword evidence="9" id="KW-1185">Reference proteome</keyword>
<comment type="subcellular location">
    <subcellularLocation>
        <location evidence="1">Membrane</location>
        <topology evidence="1">Multi-pass membrane protein</topology>
    </subcellularLocation>
</comment>
<feature type="transmembrane region" description="Helical" evidence="6">
    <location>
        <begin position="318"/>
        <end position="335"/>
    </location>
</feature>
<dbReference type="PANTHER" id="PTHR10422">
    <property type="entry name" value="CYTOCHROME C OXIDASE SUBUNIT 1"/>
    <property type="match status" value="1"/>
</dbReference>
<dbReference type="AlphaFoldDB" id="A0AAW4PFS7"/>
<feature type="transmembrane region" description="Helical" evidence="6">
    <location>
        <begin position="161"/>
        <end position="185"/>
    </location>
</feature>
<feature type="transmembrane region" description="Helical" evidence="6">
    <location>
        <begin position="205"/>
        <end position="230"/>
    </location>
</feature>
<feature type="transmembrane region" description="Helical" evidence="6">
    <location>
        <begin position="356"/>
        <end position="376"/>
    </location>
</feature>
<comment type="caution">
    <text evidence="8">The sequence shown here is derived from an EMBL/GenBank/DDBJ whole genome shotgun (WGS) entry which is preliminary data.</text>
</comment>
<comment type="similarity">
    <text evidence="5">Belongs to the heme-copper respiratory oxidase family.</text>
</comment>
<keyword evidence="5" id="KW-0813">Transport</keyword>
<dbReference type="GO" id="GO:0016020">
    <property type="term" value="C:membrane"/>
    <property type="evidence" value="ECO:0007669"/>
    <property type="project" value="UniProtKB-SubCell"/>
</dbReference>
<feature type="transmembrane region" description="Helical" evidence="6">
    <location>
        <begin position="262"/>
        <end position="280"/>
    </location>
</feature>
<evidence type="ECO:0000256" key="3">
    <source>
        <dbReference type="ARBA" id="ARBA00022989"/>
    </source>
</evidence>
<dbReference type="GO" id="GO:0022904">
    <property type="term" value="P:respiratory electron transport chain"/>
    <property type="evidence" value="ECO:0007669"/>
    <property type="project" value="TreeGrafter"/>
</dbReference>
<evidence type="ECO:0000313" key="8">
    <source>
        <dbReference type="EMBL" id="MBX0296731.1"/>
    </source>
</evidence>
<feature type="transmembrane region" description="Helical" evidence="6">
    <location>
        <begin position="429"/>
        <end position="450"/>
    </location>
</feature>
<protein>
    <submittedName>
        <fullName evidence="8">Cbb3-type cytochrome c oxidase subunit I</fullName>
    </submittedName>
</protein>
<dbReference type="GO" id="GO:0020037">
    <property type="term" value="F:heme binding"/>
    <property type="evidence" value="ECO:0007669"/>
    <property type="project" value="InterPro"/>
</dbReference>
<dbReference type="SUPFAM" id="SSF81442">
    <property type="entry name" value="Cytochrome c oxidase subunit I-like"/>
    <property type="match status" value="1"/>
</dbReference>
<keyword evidence="5" id="KW-0679">Respiratory chain</keyword>
<feature type="transmembrane region" description="Helical" evidence="6">
    <location>
        <begin position="118"/>
        <end position="140"/>
    </location>
</feature>
<feature type="transmembrane region" description="Helical" evidence="6">
    <location>
        <begin position="74"/>
        <end position="98"/>
    </location>
</feature>
<evidence type="ECO:0000256" key="4">
    <source>
        <dbReference type="ARBA" id="ARBA00023136"/>
    </source>
</evidence>
<feature type="domain" description="Cytochrome oxidase subunit I profile" evidence="7">
    <location>
        <begin position="22"/>
        <end position="505"/>
    </location>
</feature>